<keyword evidence="3" id="KW-1185">Reference proteome</keyword>
<evidence type="ECO:0000313" key="3">
    <source>
        <dbReference type="Proteomes" id="UP000029273"/>
    </source>
</evidence>
<evidence type="ECO:0000259" key="1">
    <source>
        <dbReference type="Pfam" id="PF08241"/>
    </source>
</evidence>
<reference evidence="2 3" key="1">
    <citation type="journal article" date="2014" name="Genome Announc.">
        <title>Draft Genome Sequence of the Iron-Oxidizing, Acidophilic, and Halotolerant 'Thiobacillus prosperus' Type Strain DSM 5130.</title>
        <authorList>
            <person name="Ossandon F.J."/>
            <person name="Cardenas J.P."/>
            <person name="Corbett M."/>
            <person name="Quatrini R."/>
            <person name="Holmes D.S."/>
            <person name="Watkin E."/>
        </authorList>
    </citation>
    <scope>NUCLEOTIDE SEQUENCE [LARGE SCALE GENOMIC DNA]</scope>
    <source>
        <strain evidence="2 3">DSM 5130</strain>
    </source>
</reference>
<evidence type="ECO:0000313" key="2">
    <source>
        <dbReference type="EMBL" id="OBS10318.1"/>
    </source>
</evidence>
<accession>A0A1A6C6Y0</accession>
<gene>
    <name evidence="2" type="ORF">Thpro_020034</name>
</gene>
<protein>
    <recommendedName>
        <fullName evidence="1">Methyltransferase type 11 domain-containing protein</fullName>
    </recommendedName>
</protein>
<dbReference type="GO" id="GO:0008757">
    <property type="term" value="F:S-adenosylmethionine-dependent methyltransferase activity"/>
    <property type="evidence" value="ECO:0007669"/>
    <property type="project" value="InterPro"/>
</dbReference>
<dbReference type="Gene3D" id="3.40.50.150">
    <property type="entry name" value="Vaccinia Virus protein VP39"/>
    <property type="match status" value="1"/>
</dbReference>
<dbReference type="InterPro" id="IPR029063">
    <property type="entry name" value="SAM-dependent_MTases_sf"/>
</dbReference>
<dbReference type="EMBL" id="JQSG02000001">
    <property type="protein sequence ID" value="OBS10318.1"/>
    <property type="molecule type" value="Genomic_DNA"/>
</dbReference>
<dbReference type="SUPFAM" id="SSF53335">
    <property type="entry name" value="S-adenosyl-L-methionine-dependent methyltransferases"/>
    <property type="match status" value="1"/>
</dbReference>
<dbReference type="Proteomes" id="UP000029273">
    <property type="component" value="Unassembled WGS sequence"/>
</dbReference>
<dbReference type="InterPro" id="IPR013216">
    <property type="entry name" value="Methyltransf_11"/>
</dbReference>
<dbReference type="AlphaFoldDB" id="A0A1A6C6Y0"/>
<feature type="domain" description="Methyltransferase type 11" evidence="1">
    <location>
        <begin position="72"/>
        <end position="120"/>
    </location>
</feature>
<comment type="caution">
    <text evidence="2">The sequence shown here is derived from an EMBL/GenBank/DDBJ whole genome shotgun (WGS) entry which is preliminary data.</text>
</comment>
<organism evidence="2 3">
    <name type="scientific">Acidihalobacter prosperus</name>
    <dbReference type="NCBI Taxonomy" id="160660"/>
    <lineage>
        <taxon>Bacteria</taxon>
        <taxon>Pseudomonadati</taxon>
        <taxon>Pseudomonadota</taxon>
        <taxon>Gammaproteobacteria</taxon>
        <taxon>Chromatiales</taxon>
        <taxon>Ectothiorhodospiraceae</taxon>
        <taxon>Acidihalobacter</taxon>
    </lineage>
</organism>
<dbReference type="Pfam" id="PF08241">
    <property type="entry name" value="Methyltransf_11"/>
    <property type="match status" value="1"/>
</dbReference>
<name>A0A1A6C6Y0_9GAMM</name>
<proteinExistence type="predicted"/>
<sequence>MEPEQALVEWYQGDIGRHVWSRLHEEMPSLLGEMFGYVGVQIGLGALSPSLLASSRVKQQAGMATMLSGADVLGRPEALPFAAETLDLVVLPHVLEFSPDPHQVLREIDRVLVPEGHAVFIGFNPISLWGLWALAGGGPRQFSKRSGRAHLYTQARLKDWLALLGFDISQTRHLMYRPPSRRALMTDRCGWLETMGRRRFSMLGGIRIIAAKKRESTLTFIKPSRRRLRVLPGAAIKTTPKVISSERHD</sequence>